<keyword evidence="1" id="KW-0732">Signal</keyword>
<dbReference type="InterPro" id="IPR011042">
    <property type="entry name" value="6-blade_b-propeller_TolB-like"/>
</dbReference>
<dbReference type="InterPro" id="IPR036439">
    <property type="entry name" value="Dockerin_dom_sf"/>
</dbReference>
<keyword evidence="2" id="KW-0106">Calcium</keyword>
<dbReference type="Pfam" id="PF02412">
    <property type="entry name" value="TSP_3"/>
    <property type="match status" value="3"/>
</dbReference>
<dbReference type="SUPFAM" id="SSF103647">
    <property type="entry name" value="TSP type-3 repeat"/>
    <property type="match status" value="1"/>
</dbReference>
<dbReference type="GO" id="GO:0000272">
    <property type="term" value="P:polysaccharide catabolic process"/>
    <property type="evidence" value="ECO:0007669"/>
    <property type="project" value="InterPro"/>
</dbReference>
<gene>
    <name evidence="3" type="ORF">C3F09_09040</name>
</gene>
<dbReference type="GO" id="GO:0005509">
    <property type="term" value="F:calcium ion binding"/>
    <property type="evidence" value="ECO:0007669"/>
    <property type="project" value="InterPro"/>
</dbReference>
<dbReference type="AlphaFoldDB" id="A0A855X513"/>
<reference evidence="3 4" key="1">
    <citation type="journal article" date="2018" name="ISME J.">
        <title>A methanotrophic archaeon couples anaerobic oxidation of methane to Fe(III) reduction.</title>
        <authorList>
            <person name="Cai C."/>
            <person name="Leu A.O."/>
            <person name="Xie G.J."/>
            <person name="Guo J."/>
            <person name="Feng Y."/>
            <person name="Zhao J.X."/>
            <person name="Tyson G.W."/>
            <person name="Yuan Z."/>
            <person name="Hu S."/>
        </authorList>
    </citation>
    <scope>NUCLEOTIDE SEQUENCE [LARGE SCALE GENOMIC DNA]</scope>
    <source>
        <strain evidence="3">FeB_12</strain>
    </source>
</reference>
<evidence type="ECO:0000256" key="2">
    <source>
        <dbReference type="ARBA" id="ARBA00022837"/>
    </source>
</evidence>
<protein>
    <recommendedName>
        <fullName evidence="5">Dockerin domain-containing protein</fullName>
    </recommendedName>
</protein>
<dbReference type="Proteomes" id="UP000250918">
    <property type="component" value="Unassembled WGS sequence"/>
</dbReference>
<dbReference type="Gene3D" id="2.120.10.30">
    <property type="entry name" value="TolB, C-terminal domain"/>
    <property type="match status" value="1"/>
</dbReference>
<comment type="caution">
    <text evidence="3">The sequence shown here is derived from an EMBL/GenBank/DDBJ whole genome shotgun (WGS) entry which is preliminary data.</text>
</comment>
<evidence type="ECO:0000256" key="1">
    <source>
        <dbReference type="ARBA" id="ARBA00022729"/>
    </source>
</evidence>
<organism evidence="3 4">
    <name type="scientific">candidate division GN15 bacterium</name>
    <dbReference type="NCBI Taxonomy" id="2072418"/>
    <lineage>
        <taxon>Bacteria</taxon>
        <taxon>candidate division GN15</taxon>
    </lineage>
</organism>
<accession>A0A855X513</accession>
<evidence type="ECO:0008006" key="5">
    <source>
        <dbReference type="Google" id="ProtNLM"/>
    </source>
</evidence>
<dbReference type="InterPro" id="IPR028974">
    <property type="entry name" value="TSP_type-3_rpt"/>
</dbReference>
<dbReference type="GO" id="GO:0007155">
    <property type="term" value="P:cell adhesion"/>
    <property type="evidence" value="ECO:0007669"/>
    <property type="project" value="InterPro"/>
</dbReference>
<dbReference type="InterPro" id="IPR003367">
    <property type="entry name" value="Thrombospondin_3-like_rpt"/>
</dbReference>
<name>A0A855X513_9BACT</name>
<dbReference type="Gene3D" id="1.10.1330.10">
    <property type="entry name" value="Dockerin domain"/>
    <property type="match status" value="1"/>
</dbReference>
<dbReference type="PANTHER" id="PTHR10199">
    <property type="entry name" value="THROMBOSPONDIN"/>
    <property type="match status" value="1"/>
</dbReference>
<dbReference type="Gene3D" id="4.10.1080.10">
    <property type="entry name" value="TSP type-3 repeat"/>
    <property type="match status" value="1"/>
</dbReference>
<evidence type="ECO:0000313" key="3">
    <source>
        <dbReference type="EMBL" id="PWB70449.1"/>
    </source>
</evidence>
<dbReference type="SUPFAM" id="SSF63825">
    <property type="entry name" value="YWTD domain"/>
    <property type="match status" value="1"/>
</dbReference>
<dbReference type="EMBL" id="PQAP01000143">
    <property type="protein sequence ID" value="PWB70449.1"/>
    <property type="molecule type" value="Genomic_DNA"/>
</dbReference>
<sequence length="460" mass="48914">MLLLVARATYSQNVLSQPESVTFDAVRHRYMVSSLGNGKIIAIDTLGNQTEFYDAGVYTFGNHIVGDTLYTSIGQYPSHLLALNLETGAVILDTTVTVSLEMDGMTSDTSGHLYVVDNYINRIYRYNLSTRAIDILPVSGLANSLQDVEFDARHNRLLVVGSTLLPPLQAVNLATMTVTTLVPEISNGNCDGLAIDPDGNVYYSSWRTLGVYKYDSNFTEPALRVRATPEGQANLDFNEHDRVLAIPAFTGNQLLLLGYDEYTDSDGDRLVNASDNCPSVANKFQEDGDADGVGDVCDNCLAVANSDQADTDLDGIGDACDNCPSVTNLDQADGDLDGIGDVCDNCFDTDADGFGDPNHVENACPADNCPYIGNPTQLDTDHDGIGDACCCVGTRGNVNYVGIVDLSDLSALVSYLTGGGFMLPCPSEGNVNGSGIVDLSDLSALVSYLTGGGYILPTCA</sequence>
<evidence type="ECO:0000313" key="4">
    <source>
        <dbReference type="Proteomes" id="UP000250918"/>
    </source>
</evidence>
<proteinExistence type="predicted"/>
<dbReference type="SUPFAM" id="SSF63446">
    <property type="entry name" value="Type I dockerin domain"/>
    <property type="match status" value="1"/>
</dbReference>